<evidence type="ECO:0000313" key="4">
    <source>
        <dbReference type="Proteomes" id="UP000557872"/>
    </source>
</evidence>
<reference evidence="3 4" key="1">
    <citation type="submission" date="2020-07" db="EMBL/GenBank/DDBJ databases">
        <title>Roseicoccus Jingziensis gen. nov., sp. nov., isolated from coastal seawater.</title>
        <authorList>
            <person name="Feng X."/>
        </authorList>
    </citation>
    <scope>NUCLEOTIDE SEQUENCE [LARGE SCALE GENOMIC DNA]</scope>
    <source>
        <strain evidence="3 4">N1E253</strain>
    </source>
</reference>
<dbReference type="Pfam" id="PF12476">
    <property type="entry name" value="DUF3696"/>
    <property type="match status" value="1"/>
</dbReference>
<dbReference type="PANTHER" id="PTHR43581:SF2">
    <property type="entry name" value="EXCINUCLEASE ATPASE SUBUNIT"/>
    <property type="match status" value="1"/>
</dbReference>
<dbReference type="InterPro" id="IPR027417">
    <property type="entry name" value="P-loop_NTPase"/>
</dbReference>
<dbReference type="InterPro" id="IPR014592">
    <property type="entry name" value="P-loop_UCP034888"/>
</dbReference>
<dbReference type="Pfam" id="PF13304">
    <property type="entry name" value="AAA_21"/>
    <property type="match status" value="1"/>
</dbReference>
<dbReference type="SUPFAM" id="SSF52540">
    <property type="entry name" value="P-loop containing nucleoside triphosphate hydrolases"/>
    <property type="match status" value="1"/>
</dbReference>
<dbReference type="InterPro" id="IPR003959">
    <property type="entry name" value="ATPase_AAA_core"/>
</dbReference>
<proteinExistence type="predicted"/>
<dbReference type="EMBL" id="JACBAZ010000003">
    <property type="protein sequence ID" value="NWK55658.1"/>
    <property type="molecule type" value="Genomic_DNA"/>
</dbReference>
<keyword evidence="4" id="KW-1185">Reference proteome</keyword>
<feature type="domain" description="ATPase AAA-type core" evidence="2">
    <location>
        <begin position="23"/>
        <end position="306"/>
    </location>
</feature>
<accession>A0A851GD26</accession>
<sequence>MITKINISNFKCLEDLSLPFSSMTVLAGMNGMGKSTLMQSLLILHQSVTDVLHPMSHLECKGRWADLGVESDVLCEGGDSETIKFNLTSDDGEMYPGGYRFTLNKETREFIAEEDYSGSLDRRHGIFTDQFHYLRAERLGPRVSFPVSNEDVRMHRQLGRDGEYTPYFLEVFGSEKVRNTSLYHPEASSPSLIHQTEAWLGEISPGTRLYTNSHEDLDLVSLQYAFTGGAGETNHYRATNVGFGISYILPIIVAALSAPEGSMLLIENPEAHLHPRGQRKIAELLAKASKMGVQIIVETHSDHFLNGLRLSVHSGAVEPEEVALHFFEREHTEYAIRAKVSSPKIDENGRIDFWPDGFFDESEKALRELLRPKTKHD</sequence>
<feature type="domain" description="DUF3696" evidence="1">
    <location>
        <begin position="318"/>
        <end position="369"/>
    </location>
</feature>
<dbReference type="Proteomes" id="UP000557872">
    <property type="component" value="Unassembled WGS sequence"/>
</dbReference>
<dbReference type="GO" id="GO:0016887">
    <property type="term" value="F:ATP hydrolysis activity"/>
    <property type="evidence" value="ECO:0007669"/>
    <property type="project" value="InterPro"/>
</dbReference>
<evidence type="ECO:0000259" key="1">
    <source>
        <dbReference type="Pfam" id="PF12476"/>
    </source>
</evidence>
<gene>
    <name evidence="3" type="ORF">HW115_08545</name>
</gene>
<dbReference type="GO" id="GO:0005524">
    <property type="term" value="F:ATP binding"/>
    <property type="evidence" value="ECO:0007669"/>
    <property type="project" value="InterPro"/>
</dbReference>
<dbReference type="Gene3D" id="3.40.50.300">
    <property type="entry name" value="P-loop containing nucleotide triphosphate hydrolases"/>
    <property type="match status" value="2"/>
</dbReference>
<protein>
    <submittedName>
        <fullName evidence="3">DUF3696 domain-containing protein</fullName>
    </submittedName>
</protein>
<dbReference type="InterPro" id="IPR022532">
    <property type="entry name" value="DUF3696"/>
</dbReference>
<name>A0A851GD26_9BACT</name>
<comment type="caution">
    <text evidence="3">The sequence shown here is derived from an EMBL/GenBank/DDBJ whole genome shotgun (WGS) entry which is preliminary data.</text>
</comment>
<dbReference type="InterPro" id="IPR051396">
    <property type="entry name" value="Bact_Antivir_Def_Nuclease"/>
</dbReference>
<evidence type="ECO:0000259" key="2">
    <source>
        <dbReference type="Pfam" id="PF13304"/>
    </source>
</evidence>
<evidence type="ECO:0000313" key="3">
    <source>
        <dbReference type="EMBL" id="NWK55658.1"/>
    </source>
</evidence>
<dbReference type="RefSeq" id="WP_178932205.1">
    <property type="nucleotide sequence ID" value="NZ_JACBAZ010000003.1"/>
</dbReference>
<dbReference type="AlphaFoldDB" id="A0A851GD26"/>
<dbReference type="PANTHER" id="PTHR43581">
    <property type="entry name" value="ATP/GTP PHOSPHATASE"/>
    <property type="match status" value="1"/>
</dbReference>
<organism evidence="3 4">
    <name type="scientific">Oceaniferula marina</name>
    <dbReference type="NCBI Taxonomy" id="2748318"/>
    <lineage>
        <taxon>Bacteria</taxon>
        <taxon>Pseudomonadati</taxon>
        <taxon>Verrucomicrobiota</taxon>
        <taxon>Verrucomicrobiia</taxon>
        <taxon>Verrucomicrobiales</taxon>
        <taxon>Verrucomicrobiaceae</taxon>
        <taxon>Oceaniferula</taxon>
    </lineage>
</organism>
<dbReference type="PIRSF" id="PIRSF034888">
    <property type="entry name" value="P-loop_UCP034888"/>
    <property type="match status" value="1"/>
</dbReference>